<feature type="transmembrane region" description="Helical" evidence="15">
    <location>
        <begin position="50"/>
        <end position="74"/>
    </location>
</feature>
<keyword evidence="4 13" id="KW-0679">Respiratory chain</keyword>
<evidence type="ECO:0000256" key="6">
    <source>
        <dbReference type="ARBA" id="ARBA00022723"/>
    </source>
</evidence>
<evidence type="ECO:0000256" key="14">
    <source>
        <dbReference type="RuleBase" id="RU004024"/>
    </source>
</evidence>
<name>A0ABT2EK79_9BACT</name>
<dbReference type="PANTHER" id="PTHR22888">
    <property type="entry name" value="CYTOCHROME C OXIDASE, SUBUNIT II"/>
    <property type="match status" value="1"/>
</dbReference>
<keyword evidence="11 15" id="KW-0472">Membrane</keyword>
<reference evidence="18 19" key="1">
    <citation type="submission" date="2022-08" db="EMBL/GenBank/DDBJ databases">
        <title>Bacterial and archaeal communities from various locations to study Microbial Dark Matter (Phase II).</title>
        <authorList>
            <person name="Stepanauskas R."/>
        </authorList>
    </citation>
    <scope>NUCLEOTIDE SEQUENCE [LARGE SCALE GENOMIC DNA]</scope>
    <source>
        <strain evidence="18 19">PD1</strain>
    </source>
</reference>
<dbReference type="NCBIfam" id="TIGR02866">
    <property type="entry name" value="CoxB"/>
    <property type="match status" value="1"/>
</dbReference>
<organism evidence="18 19">
    <name type="scientific">Candidatus Fervidibacter sacchari</name>
    <dbReference type="NCBI Taxonomy" id="1448929"/>
    <lineage>
        <taxon>Bacteria</taxon>
        <taxon>Candidatus Fervidibacterota</taxon>
        <taxon>Candidatus Fervidibacter</taxon>
    </lineage>
</organism>
<dbReference type="InterPro" id="IPR045187">
    <property type="entry name" value="CcO_II"/>
</dbReference>
<dbReference type="PRINTS" id="PR01166">
    <property type="entry name" value="CYCOXIDASEII"/>
</dbReference>
<dbReference type="Pfam" id="PF00116">
    <property type="entry name" value="COX2"/>
    <property type="match status" value="1"/>
</dbReference>
<keyword evidence="3 13" id="KW-0813">Transport</keyword>
<evidence type="ECO:0000256" key="12">
    <source>
        <dbReference type="ARBA" id="ARBA00024688"/>
    </source>
</evidence>
<evidence type="ECO:0000256" key="15">
    <source>
        <dbReference type="SAM" id="Phobius"/>
    </source>
</evidence>
<evidence type="ECO:0000256" key="4">
    <source>
        <dbReference type="ARBA" id="ARBA00022660"/>
    </source>
</evidence>
<feature type="domain" description="Cytochrome oxidase subunit II copper A binding" evidence="16">
    <location>
        <begin position="126"/>
        <end position="270"/>
    </location>
</feature>
<evidence type="ECO:0000313" key="19">
    <source>
        <dbReference type="Proteomes" id="UP001204798"/>
    </source>
</evidence>
<dbReference type="InterPro" id="IPR011759">
    <property type="entry name" value="Cyt_c_oxidase_su2_TM_dom"/>
</dbReference>
<dbReference type="Gene3D" id="2.60.40.420">
    <property type="entry name" value="Cupredoxins - blue copper proteins"/>
    <property type="match status" value="1"/>
</dbReference>
<keyword evidence="6 14" id="KW-0479">Metal-binding</keyword>
<keyword evidence="19" id="KW-1185">Reference proteome</keyword>
<evidence type="ECO:0000256" key="8">
    <source>
        <dbReference type="ARBA" id="ARBA00022982"/>
    </source>
</evidence>
<dbReference type="InterPro" id="IPR036257">
    <property type="entry name" value="Cyt_c_oxidase_su2_TM_sf"/>
</dbReference>
<comment type="cofactor">
    <cofactor evidence="14">
        <name>Cu cation</name>
        <dbReference type="ChEBI" id="CHEBI:23378"/>
    </cofactor>
    <text evidence="14">Binds a copper A center.</text>
</comment>
<dbReference type="PROSITE" id="PS50999">
    <property type="entry name" value="COX2_TM"/>
    <property type="match status" value="1"/>
</dbReference>
<dbReference type="PROSITE" id="PS00078">
    <property type="entry name" value="COX2"/>
    <property type="match status" value="1"/>
</dbReference>
<keyword evidence="8 13" id="KW-0249">Electron transport</keyword>
<comment type="function">
    <text evidence="12 14">Subunits I and II form the functional core of the enzyme complex. Electrons originating in cytochrome c are transferred via heme a and Cu(A) to the binuclear center formed by heme a3 and Cu(B).</text>
</comment>
<comment type="catalytic activity">
    <reaction evidence="14">
        <text>4 Fe(II)-[cytochrome c] + O2 + 8 H(+)(in) = 4 Fe(III)-[cytochrome c] + 2 H2O + 4 H(+)(out)</text>
        <dbReference type="Rhea" id="RHEA:11436"/>
        <dbReference type="Rhea" id="RHEA-COMP:10350"/>
        <dbReference type="Rhea" id="RHEA-COMP:14399"/>
        <dbReference type="ChEBI" id="CHEBI:15377"/>
        <dbReference type="ChEBI" id="CHEBI:15378"/>
        <dbReference type="ChEBI" id="CHEBI:15379"/>
        <dbReference type="ChEBI" id="CHEBI:29033"/>
        <dbReference type="ChEBI" id="CHEBI:29034"/>
        <dbReference type="EC" id="7.1.1.9"/>
    </reaction>
</comment>
<dbReference type="RefSeq" id="WP_259094080.1">
    <property type="nucleotide sequence ID" value="NZ_CP130454.1"/>
</dbReference>
<evidence type="ECO:0000256" key="2">
    <source>
        <dbReference type="ARBA" id="ARBA00007866"/>
    </source>
</evidence>
<evidence type="ECO:0000259" key="16">
    <source>
        <dbReference type="PROSITE" id="PS50857"/>
    </source>
</evidence>
<dbReference type="Proteomes" id="UP001204798">
    <property type="component" value="Unassembled WGS sequence"/>
</dbReference>
<dbReference type="EC" id="7.1.1.9" evidence="14"/>
<gene>
    <name evidence="18" type="ORF">M2350_000765</name>
</gene>
<dbReference type="CDD" id="cd13919">
    <property type="entry name" value="CuRO_HCO_II_like_5"/>
    <property type="match status" value="1"/>
</dbReference>
<comment type="subcellular location">
    <subcellularLocation>
        <location evidence="13">Cell membrane</location>
        <topology evidence="13">Multi-pass membrane protein</topology>
    </subcellularLocation>
    <subcellularLocation>
        <location evidence="1">Membrane</location>
        <topology evidence="1">Multi-pass membrane protein</topology>
    </subcellularLocation>
</comment>
<keyword evidence="9 15" id="KW-1133">Transmembrane helix</keyword>
<dbReference type="InterPro" id="IPR008972">
    <property type="entry name" value="Cupredoxin"/>
</dbReference>
<evidence type="ECO:0000256" key="3">
    <source>
        <dbReference type="ARBA" id="ARBA00022448"/>
    </source>
</evidence>
<protein>
    <recommendedName>
        <fullName evidence="14">Cytochrome c oxidase subunit 2</fullName>
        <ecNumber evidence="14">7.1.1.9</ecNumber>
    </recommendedName>
</protein>
<dbReference type="PROSITE" id="PS50857">
    <property type="entry name" value="COX2_CUA"/>
    <property type="match status" value="1"/>
</dbReference>
<sequence>MRGRLTGRIEGLLLGLALVALVVIAVVTVGGRFWWLPPLASQHGKEIDTLFTVTLIVTGIVFVLVQSFLAFLVFKFAGSEKRRAIHFTENRTLELVWTIVPAVILTMLIFFGGRLWSRIQLTEPPEDAFEVEVWGEQFRWTFRYPGKDGKFGRTDLKLVSVENPLGIDKNDPASKDDIFFFAGEENLHIPVNKPVVVYLRSKDVIHSFYVPHFRVKQDAVPGMVTRTWFIPTKKGEFEFACAELCGLGHYMMRGVIVVEEEEKVNQWLSEQLTVGDVLP</sequence>
<keyword evidence="7" id="KW-1278">Translocase</keyword>
<feature type="domain" description="Cytochrome oxidase subunit II transmembrane region profile" evidence="17">
    <location>
        <begin position="27"/>
        <end position="123"/>
    </location>
</feature>
<accession>A0ABT2EK79</accession>
<dbReference type="SUPFAM" id="SSF81464">
    <property type="entry name" value="Cytochrome c oxidase subunit II-like, transmembrane region"/>
    <property type="match status" value="1"/>
</dbReference>
<dbReference type="InterPro" id="IPR001505">
    <property type="entry name" value="Copper_CuA"/>
</dbReference>
<evidence type="ECO:0000256" key="10">
    <source>
        <dbReference type="ARBA" id="ARBA00023008"/>
    </source>
</evidence>
<dbReference type="InterPro" id="IPR002429">
    <property type="entry name" value="CcO_II-like_C"/>
</dbReference>
<dbReference type="SUPFAM" id="SSF49503">
    <property type="entry name" value="Cupredoxins"/>
    <property type="match status" value="1"/>
</dbReference>
<evidence type="ECO:0000313" key="18">
    <source>
        <dbReference type="EMBL" id="MCS3918368.1"/>
    </source>
</evidence>
<evidence type="ECO:0000256" key="5">
    <source>
        <dbReference type="ARBA" id="ARBA00022692"/>
    </source>
</evidence>
<keyword evidence="5 13" id="KW-0812">Transmembrane</keyword>
<evidence type="ECO:0000256" key="7">
    <source>
        <dbReference type="ARBA" id="ARBA00022967"/>
    </source>
</evidence>
<proteinExistence type="inferred from homology"/>
<evidence type="ECO:0000256" key="1">
    <source>
        <dbReference type="ARBA" id="ARBA00004141"/>
    </source>
</evidence>
<dbReference type="InterPro" id="IPR014222">
    <property type="entry name" value="Cyt_c_oxidase_su2"/>
</dbReference>
<dbReference type="Gene3D" id="1.10.287.90">
    <property type="match status" value="1"/>
</dbReference>
<feature type="transmembrane region" description="Helical" evidence="15">
    <location>
        <begin position="95"/>
        <end position="116"/>
    </location>
</feature>
<evidence type="ECO:0000256" key="9">
    <source>
        <dbReference type="ARBA" id="ARBA00022989"/>
    </source>
</evidence>
<comment type="similarity">
    <text evidence="2 13">Belongs to the cytochrome c oxidase subunit 2 family.</text>
</comment>
<evidence type="ECO:0000259" key="17">
    <source>
        <dbReference type="PROSITE" id="PS50999"/>
    </source>
</evidence>
<dbReference type="EMBL" id="JANUCP010000001">
    <property type="protein sequence ID" value="MCS3918368.1"/>
    <property type="molecule type" value="Genomic_DNA"/>
</dbReference>
<dbReference type="Pfam" id="PF02790">
    <property type="entry name" value="COX2_TM"/>
    <property type="match status" value="1"/>
</dbReference>
<evidence type="ECO:0000256" key="13">
    <source>
        <dbReference type="RuleBase" id="RU000456"/>
    </source>
</evidence>
<keyword evidence="10 14" id="KW-0186">Copper</keyword>
<comment type="caution">
    <text evidence="18">The sequence shown here is derived from an EMBL/GenBank/DDBJ whole genome shotgun (WGS) entry which is preliminary data.</text>
</comment>
<evidence type="ECO:0000256" key="11">
    <source>
        <dbReference type="ARBA" id="ARBA00023136"/>
    </source>
</evidence>
<feature type="transmembrane region" description="Helical" evidence="15">
    <location>
        <begin position="12"/>
        <end position="35"/>
    </location>
</feature>
<dbReference type="PANTHER" id="PTHR22888:SF9">
    <property type="entry name" value="CYTOCHROME C OXIDASE SUBUNIT 2"/>
    <property type="match status" value="1"/>
</dbReference>